<evidence type="ECO:0000256" key="1">
    <source>
        <dbReference type="SAM" id="MobiDB-lite"/>
    </source>
</evidence>
<comment type="caution">
    <text evidence="2">The sequence shown here is derived from an EMBL/GenBank/DDBJ whole genome shotgun (WGS) entry which is preliminary data.</text>
</comment>
<evidence type="ECO:0000313" key="2">
    <source>
        <dbReference type="EMBL" id="KAJ1189494.1"/>
    </source>
</evidence>
<protein>
    <submittedName>
        <fullName evidence="2">Uncharacterized protein</fullName>
    </submittedName>
</protein>
<reference evidence="2" key="1">
    <citation type="journal article" date="2022" name="bioRxiv">
        <title>Sequencing and chromosome-scale assembly of the giantPleurodeles waltlgenome.</title>
        <authorList>
            <person name="Brown T."/>
            <person name="Elewa A."/>
            <person name="Iarovenko S."/>
            <person name="Subramanian E."/>
            <person name="Araus A.J."/>
            <person name="Petzold A."/>
            <person name="Susuki M."/>
            <person name="Suzuki K.-i.T."/>
            <person name="Hayashi T."/>
            <person name="Toyoda A."/>
            <person name="Oliveira C."/>
            <person name="Osipova E."/>
            <person name="Leigh N.D."/>
            <person name="Simon A."/>
            <person name="Yun M.H."/>
        </authorList>
    </citation>
    <scope>NUCLEOTIDE SEQUENCE</scope>
    <source>
        <strain evidence="2">20211129_DDA</strain>
        <tissue evidence="2">Liver</tissue>
    </source>
</reference>
<dbReference type="AlphaFoldDB" id="A0AAV7ULV0"/>
<name>A0AAV7ULV0_PLEWA</name>
<evidence type="ECO:0000313" key="3">
    <source>
        <dbReference type="Proteomes" id="UP001066276"/>
    </source>
</evidence>
<feature type="region of interest" description="Disordered" evidence="1">
    <location>
        <begin position="124"/>
        <end position="156"/>
    </location>
</feature>
<sequence length="156" mass="15782">MPDAVEEAMDVPGKEGRGPRPTQNGGDLGPIEEPREPGGLSKPTPGGGGLLKEVRSRPGPRNEQGLGRGLSIGPSRRSGGWRGSGSRHPVHLGRGQIGLGLPLGKPVGAPGAVVDPGPGQEVVKAPKDNTSCPPGRSVEAAGEDPGSRIRGVAPRI</sequence>
<feature type="region of interest" description="Disordered" evidence="1">
    <location>
        <begin position="1"/>
        <end position="103"/>
    </location>
</feature>
<dbReference type="EMBL" id="JANPWB010000005">
    <property type="protein sequence ID" value="KAJ1189494.1"/>
    <property type="molecule type" value="Genomic_DNA"/>
</dbReference>
<dbReference type="Proteomes" id="UP001066276">
    <property type="component" value="Chromosome 3_1"/>
</dbReference>
<accession>A0AAV7ULV0</accession>
<gene>
    <name evidence="2" type="ORF">NDU88_006239</name>
</gene>
<keyword evidence="3" id="KW-1185">Reference proteome</keyword>
<organism evidence="2 3">
    <name type="scientific">Pleurodeles waltl</name>
    <name type="common">Iberian ribbed newt</name>
    <dbReference type="NCBI Taxonomy" id="8319"/>
    <lineage>
        <taxon>Eukaryota</taxon>
        <taxon>Metazoa</taxon>
        <taxon>Chordata</taxon>
        <taxon>Craniata</taxon>
        <taxon>Vertebrata</taxon>
        <taxon>Euteleostomi</taxon>
        <taxon>Amphibia</taxon>
        <taxon>Batrachia</taxon>
        <taxon>Caudata</taxon>
        <taxon>Salamandroidea</taxon>
        <taxon>Salamandridae</taxon>
        <taxon>Pleurodelinae</taxon>
        <taxon>Pleurodeles</taxon>
    </lineage>
</organism>
<proteinExistence type="predicted"/>